<dbReference type="RefSeq" id="XP_031348175.1">
    <property type="nucleotide sequence ID" value="XM_031492315.1"/>
</dbReference>
<evidence type="ECO:0000256" key="3">
    <source>
        <dbReference type="ARBA" id="ARBA00022692"/>
    </source>
</evidence>
<dbReference type="KEGG" id="ppyr:116174398"/>
<reference evidence="10" key="1">
    <citation type="journal article" date="2016" name="Sci. Rep.">
        <title>Molecular characterization of firefly nuptial gifts: a multi-omics approach sheds light on postcopulatory sexual selection.</title>
        <authorList>
            <person name="Al-Wathiqui N."/>
            <person name="Fallon T.R."/>
            <person name="South A."/>
            <person name="Weng J.K."/>
            <person name="Lewis S.M."/>
        </authorList>
    </citation>
    <scope>NUCLEOTIDE SEQUENCE</scope>
</reference>
<evidence type="ECO:0000256" key="2">
    <source>
        <dbReference type="ARBA" id="ARBA00022622"/>
    </source>
</evidence>
<evidence type="ECO:0000256" key="9">
    <source>
        <dbReference type="SAM" id="SignalP"/>
    </source>
</evidence>
<proteinExistence type="predicted"/>
<evidence type="ECO:0000313" key="10">
    <source>
        <dbReference type="EMBL" id="JAV69260.1"/>
    </source>
</evidence>
<dbReference type="InterPro" id="IPR050975">
    <property type="entry name" value="Sleep_regulator"/>
</dbReference>
<keyword evidence="5" id="KW-1133">Transmembrane helix</keyword>
<keyword evidence="7" id="KW-0325">Glycoprotein</keyword>
<dbReference type="EMBL" id="GEZM01063166">
    <property type="protein sequence ID" value="JAV69260.1"/>
    <property type="molecule type" value="Transcribed_RNA"/>
</dbReference>
<evidence type="ECO:0000256" key="8">
    <source>
        <dbReference type="ARBA" id="ARBA00023288"/>
    </source>
</evidence>
<comment type="subcellular location">
    <subcellularLocation>
        <location evidence="1">Membrane</location>
        <topology evidence="1">Lipid-anchor</topology>
        <topology evidence="1">GPI-anchor</topology>
    </subcellularLocation>
</comment>
<keyword evidence="3" id="KW-0812">Transmembrane</keyword>
<dbReference type="GO" id="GO:0098552">
    <property type="term" value="C:side of membrane"/>
    <property type="evidence" value="ECO:0007669"/>
    <property type="project" value="UniProtKB-KW"/>
</dbReference>
<evidence type="ECO:0000256" key="6">
    <source>
        <dbReference type="ARBA" id="ARBA00023136"/>
    </source>
</evidence>
<keyword evidence="6" id="KW-0472">Membrane</keyword>
<dbReference type="EMBL" id="GEZM01063167">
    <property type="protein sequence ID" value="JAV69259.1"/>
    <property type="molecule type" value="Transcribed_RNA"/>
</dbReference>
<dbReference type="GO" id="GO:0032222">
    <property type="term" value="P:regulation of synaptic transmission, cholinergic"/>
    <property type="evidence" value="ECO:0007669"/>
    <property type="project" value="InterPro"/>
</dbReference>
<dbReference type="Pfam" id="PF17064">
    <property type="entry name" value="QVR"/>
    <property type="match status" value="1"/>
</dbReference>
<evidence type="ECO:0000256" key="7">
    <source>
        <dbReference type="ARBA" id="ARBA00023180"/>
    </source>
</evidence>
<protein>
    <submittedName>
        <fullName evidence="10">Uncharacterized protein</fullName>
    </submittedName>
</protein>
<feature type="chain" id="PRO_5011907353" evidence="9">
    <location>
        <begin position="22"/>
        <end position="137"/>
    </location>
</feature>
<sequence length="137" mass="15341">MSAKYFIPLTVLLTFASAANGLNCYVCSGSPTSDCAKGVESSMGLRDCHTPRIPFYVLENDLDEDGGRLQSVCLKFTLTNYDPNLVVRNCGIFRQGVDPCNFLKRKLRLKSCTSCSEDKCNLRNEEEIISVFHTRTR</sequence>
<dbReference type="AlphaFoldDB" id="A0A1Y1LAB3"/>
<evidence type="ECO:0000256" key="5">
    <source>
        <dbReference type="ARBA" id="ARBA00022989"/>
    </source>
</evidence>
<dbReference type="PANTHER" id="PTHR33562:SF2">
    <property type="entry name" value="PROTEIN QUIVER"/>
    <property type="match status" value="1"/>
</dbReference>
<accession>A0A1Y1LAB3</accession>
<keyword evidence="2" id="KW-0336">GPI-anchor</keyword>
<evidence type="ECO:0000256" key="1">
    <source>
        <dbReference type="ARBA" id="ARBA00004589"/>
    </source>
</evidence>
<dbReference type="InterPro" id="IPR031424">
    <property type="entry name" value="QVR-like"/>
</dbReference>
<organism evidence="10">
    <name type="scientific">Photinus pyralis</name>
    <name type="common">Common eastern firefly</name>
    <name type="synonym">Lampyris pyralis</name>
    <dbReference type="NCBI Taxonomy" id="7054"/>
    <lineage>
        <taxon>Eukaryota</taxon>
        <taxon>Metazoa</taxon>
        <taxon>Ecdysozoa</taxon>
        <taxon>Arthropoda</taxon>
        <taxon>Hexapoda</taxon>
        <taxon>Insecta</taxon>
        <taxon>Pterygota</taxon>
        <taxon>Neoptera</taxon>
        <taxon>Endopterygota</taxon>
        <taxon>Coleoptera</taxon>
        <taxon>Polyphaga</taxon>
        <taxon>Elateriformia</taxon>
        <taxon>Elateroidea</taxon>
        <taxon>Lampyridae</taxon>
        <taxon>Lampyrinae</taxon>
        <taxon>Photinus</taxon>
    </lineage>
</organism>
<feature type="signal peptide" evidence="9">
    <location>
        <begin position="1"/>
        <end position="21"/>
    </location>
</feature>
<name>A0A1Y1LAB3_PHOPY</name>
<dbReference type="OrthoDB" id="6734940at2759"/>
<keyword evidence="4 9" id="KW-0732">Signal</keyword>
<keyword evidence="8" id="KW-0449">Lipoprotein</keyword>
<dbReference type="PANTHER" id="PTHR33562">
    <property type="entry name" value="ATILLA, ISOFORM B-RELATED-RELATED"/>
    <property type="match status" value="1"/>
</dbReference>
<evidence type="ECO:0000256" key="4">
    <source>
        <dbReference type="ARBA" id="ARBA00022729"/>
    </source>
</evidence>
<dbReference type="GeneID" id="116174398"/>
<dbReference type="GO" id="GO:0030431">
    <property type="term" value="P:sleep"/>
    <property type="evidence" value="ECO:0007669"/>
    <property type="project" value="InterPro"/>
</dbReference>